<feature type="transmembrane region" description="Helical" evidence="6">
    <location>
        <begin position="34"/>
        <end position="55"/>
    </location>
</feature>
<accession>A0A2J0YXK3</accession>
<dbReference type="GO" id="GO:0005886">
    <property type="term" value="C:plasma membrane"/>
    <property type="evidence" value="ECO:0007669"/>
    <property type="project" value="UniProtKB-SubCell"/>
</dbReference>
<keyword evidence="2" id="KW-1003">Cell membrane</keyword>
<dbReference type="RefSeq" id="WP_100673621.1">
    <property type="nucleotide sequence ID" value="NZ_NJGD01000012.1"/>
</dbReference>
<name>A0A2J0YXK3_RHIML</name>
<evidence type="ECO:0000256" key="1">
    <source>
        <dbReference type="ARBA" id="ARBA00004651"/>
    </source>
</evidence>
<evidence type="ECO:0000313" key="7">
    <source>
        <dbReference type="EMBL" id="PJR13010.1"/>
    </source>
</evidence>
<keyword evidence="3 6" id="KW-0812">Transmembrane</keyword>
<evidence type="ECO:0000256" key="3">
    <source>
        <dbReference type="ARBA" id="ARBA00022692"/>
    </source>
</evidence>
<evidence type="ECO:0000256" key="5">
    <source>
        <dbReference type="ARBA" id="ARBA00023136"/>
    </source>
</evidence>
<feature type="transmembrane region" description="Helical" evidence="6">
    <location>
        <begin position="67"/>
        <end position="89"/>
    </location>
</feature>
<gene>
    <name evidence="7" type="ORF">CEJ86_23200</name>
</gene>
<evidence type="ECO:0008006" key="9">
    <source>
        <dbReference type="Google" id="ProtNLM"/>
    </source>
</evidence>
<sequence>MTDHDPRQLQRTWMVLVLMVLAGMLLSLQAQDPAAPLVVTLALLTLALLKARLVVLDFLGLRSGTRVLQVGLIAWPFFFALAAAAKALIATVSPVG</sequence>
<dbReference type="InterPro" id="IPR005171">
    <property type="entry name" value="Cyt_c_oxidase_su4_prok"/>
</dbReference>
<protein>
    <recommendedName>
        <fullName evidence="9">Cytochrome C oxidase subunit IV</fullName>
    </recommendedName>
</protein>
<reference evidence="7 8" key="1">
    <citation type="submission" date="2017-06" db="EMBL/GenBank/DDBJ databases">
        <title>Ensifer strains isolated from leguminous trees and herbs display diverse denitrification phenotypes with some acting as strong N2O sinks.</title>
        <authorList>
            <person name="Woliy K."/>
            <person name="Mania D."/>
            <person name="Bakken L.R."/>
            <person name="Frostegard A."/>
        </authorList>
    </citation>
    <scope>NUCLEOTIDE SEQUENCE [LARGE SCALE GENOMIC DNA]</scope>
    <source>
        <strain evidence="7 8">AC50a</strain>
    </source>
</reference>
<dbReference type="Pfam" id="PF03626">
    <property type="entry name" value="COX4_pro"/>
    <property type="match status" value="1"/>
</dbReference>
<keyword evidence="5 6" id="KW-0472">Membrane</keyword>
<dbReference type="Proteomes" id="UP000231987">
    <property type="component" value="Unassembled WGS sequence"/>
</dbReference>
<comment type="subcellular location">
    <subcellularLocation>
        <location evidence="1">Cell membrane</location>
        <topology evidence="1">Multi-pass membrane protein</topology>
    </subcellularLocation>
</comment>
<organism evidence="7 8">
    <name type="scientific">Rhizobium meliloti</name>
    <name type="common">Ensifer meliloti</name>
    <name type="synonym">Sinorhizobium meliloti</name>
    <dbReference type="NCBI Taxonomy" id="382"/>
    <lineage>
        <taxon>Bacteria</taxon>
        <taxon>Pseudomonadati</taxon>
        <taxon>Pseudomonadota</taxon>
        <taxon>Alphaproteobacteria</taxon>
        <taxon>Hyphomicrobiales</taxon>
        <taxon>Rhizobiaceae</taxon>
        <taxon>Sinorhizobium/Ensifer group</taxon>
        <taxon>Sinorhizobium</taxon>
    </lineage>
</organism>
<feature type="transmembrane region" description="Helical" evidence="6">
    <location>
        <begin position="12"/>
        <end position="28"/>
    </location>
</feature>
<evidence type="ECO:0000256" key="2">
    <source>
        <dbReference type="ARBA" id="ARBA00022475"/>
    </source>
</evidence>
<comment type="caution">
    <text evidence="7">The sequence shown here is derived from an EMBL/GenBank/DDBJ whole genome shotgun (WGS) entry which is preliminary data.</text>
</comment>
<evidence type="ECO:0000256" key="6">
    <source>
        <dbReference type="SAM" id="Phobius"/>
    </source>
</evidence>
<dbReference type="AlphaFoldDB" id="A0A2J0YXK3"/>
<keyword evidence="4 6" id="KW-1133">Transmembrane helix</keyword>
<proteinExistence type="predicted"/>
<evidence type="ECO:0000313" key="8">
    <source>
        <dbReference type="Proteomes" id="UP000231987"/>
    </source>
</evidence>
<dbReference type="EMBL" id="NJGD01000012">
    <property type="protein sequence ID" value="PJR13010.1"/>
    <property type="molecule type" value="Genomic_DNA"/>
</dbReference>
<evidence type="ECO:0000256" key="4">
    <source>
        <dbReference type="ARBA" id="ARBA00022989"/>
    </source>
</evidence>